<evidence type="ECO:0000313" key="6">
    <source>
        <dbReference type="Proteomes" id="UP000243797"/>
    </source>
</evidence>
<dbReference type="Proteomes" id="UP000243797">
    <property type="component" value="Unassembled WGS sequence"/>
</dbReference>
<evidence type="ECO:0000256" key="4">
    <source>
        <dbReference type="SAM" id="MobiDB-lite"/>
    </source>
</evidence>
<proteinExistence type="predicted"/>
<feature type="compositionally biased region" description="Low complexity" evidence="4">
    <location>
        <begin position="1104"/>
        <end position="1113"/>
    </location>
</feature>
<feature type="compositionally biased region" description="Acidic residues" evidence="4">
    <location>
        <begin position="1172"/>
        <end position="1182"/>
    </location>
</feature>
<dbReference type="PROSITE" id="PS50005">
    <property type="entry name" value="TPR"/>
    <property type="match status" value="1"/>
</dbReference>
<feature type="compositionally biased region" description="Low complexity" evidence="4">
    <location>
        <begin position="1183"/>
        <end position="1201"/>
    </location>
</feature>
<name>A0A2K1QKX5_9PEZI</name>
<reference evidence="5 6" key="1">
    <citation type="submission" date="2017-06" db="EMBL/GenBank/DDBJ databases">
        <title>Draft genome sequence of a variant of Elsinoe murrayae.</title>
        <authorList>
            <person name="Cheng Q."/>
        </authorList>
    </citation>
    <scope>NUCLEOTIDE SEQUENCE [LARGE SCALE GENOMIC DNA]</scope>
    <source>
        <strain evidence="5 6">CQ-2017a</strain>
    </source>
</reference>
<dbReference type="PANTHER" id="PTHR14027">
    <property type="entry name" value="RNA POLYMERASE-ASSOCIATED PROTEIN CTR9"/>
    <property type="match status" value="1"/>
</dbReference>
<dbReference type="Gene3D" id="1.25.40.10">
    <property type="entry name" value="Tetratricopeptide repeat domain"/>
    <property type="match status" value="5"/>
</dbReference>
<feature type="compositionally biased region" description="Polar residues" evidence="4">
    <location>
        <begin position="1"/>
        <end position="15"/>
    </location>
</feature>
<dbReference type="InParanoid" id="A0A2K1QKX5"/>
<feature type="compositionally biased region" description="Basic residues" evidence="4">
    <location>
        <begin position="1089"/>
        <end position="1103"/>
    </location>
</feature>
<dbReference type="Pfam" id="PF13432">
    <property type="entry name" value="TPR_16"/>
    <property type="match status" value="2"/>
</dbReference>
<comment type="caution">
    <text evidence="5">The sequence shown here is derived from an EMBL/GenBank/DDBJ whole genome shotgun (WGS) entry which is preliminary data.</text>
</comment>
<feature type="compositionally biased region" description="Basic residues" evidence="4">
    <location>
        <begin position="1036"/>
        <end position="1049"/>
    </location>
</feature>
<feature type="region of interest" description="Disordered" evidence="4">
    <location>
        <begin position="1"/>
        <end position="24"/>
    </location>
</feature>
<keyword evidence="1" id="KW-0677">Repeat</keyword>
<dbReference type="InterPro" id="IPR011990">
    <property type="entry name" value="TPR-like_helical_dom_sf"/>
</dbReference>
<dbReference type="InterPro" id="IPR019734">
    <property type="entry name" value="TPR_rpt"/>
</dbReference>
<dbReference type="InterPro" id="IPR031101">
    <property type="entry name" value="Ctr9"/>
</dbReference>
<dbReference type="GO" id="GO:0006368">
    <property type="term" value="P:transcription elongation by RNA polymerase II"/>
    <property type="evidence" value="ECO:0007669"/>
    <property type="project" value="TreeGrafter"/>
</dbReference>
<feature type="compositionally biased region" description="Basic and acidic residues" evidence="4">
    <location>
        <begin position="1133"/>
        <end position="1145"/>
    </location>
</feature>
<gene>
    <name evidence="5" type="ORF">CAC42_789</name>
</gene>
<evidence type="ECO:0000313" key="5">
    <source>
        <dbReference type="EMBL" id="PNS15530.1"/>
    </source>
</evidence>
<keyword evidence="2 3" id="KW-0802">TPR repeat</keyword>
<evidence type="ECO:0000256" key="1">
    <source>
        <dbReference type="ARBA" id="ARBA00022737"/>
    </source>
</evidence>
<feature type="repeat" description="TPR" evidence="3">
    <location>
        <begin position="796"/>
        <end position="829"/>
    </location>
</feature>
<dbReference type="Pfam" id="PF13181">
    <property type="entry name" value="TPR_8"/>
    <property type="match status" value="2"/>
</dbReference>
<dbReference type="GO" id="GO:0016593">
    <property type="term" value="C:Cdc73/Paf1 complex"/>
    <property type="evidence" value="ECO:0007669"/>
    <property type="project" value="TreeGrafter"/>
</dbReference>
<feature type="region of interest" description="Disordered" evidence="4">
    <location>
        <begin position="968"/>
        <end position="1201"/>
    </location>
</feature>
<dbReference type="SUPFAM" id="SSF48452">
    <property type="entry name" value="TPR-like"/>
    <property type="match status" value="2"/>
</dbReference>
<dbReference type="STRING" id="2082308.A0A2K1QKX5"/>
<organism evidence="5 6">
    <name type="scientific">Sphaceloma murrayae</name>
    <dbReference type="NCBI Taxonomy" id="2082308"/>
    <lineage>
        <taxon>Eukaryota</taxon>
        <taxon>Fungi</taxon>
        <taxon>Dikarya</taxon>
        <taxon>Ascomycota</taxon>
        <taxon>Pezizomycotina</taxon>
        <taxon>Dothideomycetes</taxon>
        <taxon>Dothideomycetidae</taxon>
        <taxon>Myriangiales</taxon>
        <taxon>Elsinoaceae</taxon>
        <taxon>Sphaceloma</taxon>
    </lineage>
</organism>
<dbReference type="GO" id="GO:0006355">
    <property type="term" value="P:regulation of DNA-templated transcription"/>
    <property type="evidence" value="ECO:0007669"/>
    <property type="project" value="InterPro"/>
</dbReference>
<sequence>MATSKPHTNGVNGNAGSPEPGARFARFSNIPPAMDIPVSSGDAEEAVEVDLEDLMDDPTELCTLLENEHVAKTYWLTIALAYAKQKKLDLAIDILNRGMSALSRTEDRLSMLSCLCWVILWQCRDAPRLKPHDHVDGETRLKEHFVQAATATLNDASRINPTYPPLFLARGVLYLLRAALLSTKSGFGARAHAERVDMLQQAAKCFEDALRSSGGRNIMAVMGKARTLFSLGKYAESYNTYQSALERAPDMYEPDPRVGLGCCLWQLGHKEDAKTAWQRALEVNKHSKVANVLLGLYHLDSSAKYHTSDPEFQEHYKKAMTQYNQTAFKMDNRFPLTCATFGNYFLLRKAWPTLERLSRQAIDYTDVNAIASDGWYLLARKEHYENNISDATDFYNRADQARGGDEKGYLPAKFGAAQLKVATNDLAGAKFRLEKIVSQTKNVEAQTLLGILYAEDFFTEQHAAVREDKTPEMKKAIKLLEDVRLQWMNPKKKIQPDPNVLLNLARLYEADAPEKSLQCLQQVEQMELDQIPDEDRPDDVEDENAANAILRESLPPQLINNIAAFQFQTERYQQARELFQSALNGCVKVGDKDDEIDADALVTTISYNLARTYEAESMLPEARKVYEGLLERHPSYVDARIRLAYILLRQGANEEGATAIKELLDAYPNNLDVRALYGWYLHRSKKRTLNVAEDQEQRHYKHTLMQFDKHDKYALTGMGNIFLQSAREMRRDTDQDKEKRSKQYQRAVEFFDKALQLDPQNAYAAQGLGIAVVEERKDFSGGIQVFSKVKDSIKDASVFMNLGHVYCELKQYTRAIENYEIALSRDKATDPQMLSCLGRVWYFRGKQEKSIQALKTALDYAKSAADIAPDQLHMRFNVAFLQTQIASTIYGLTETTRTVVDVEAAMSGLEEAIETLPEIAKAPNPPFPRHDLEQRANMARNTIRKQLERALQSQRDYENKNAARLEEARKARETEKQHREQEKQRLVQEEEKRRQRLREERERMMEEDRKIAEQKAEEEKIRADAELTTDEETGEKRKREKKKGGKRKKKEDDSDIVSDGSDGEVGGRKFRTRTSSLTPASGDEGTERPKKKKRRKLERKGKAAKVSAKTSSKYKSEEKIVDSDSDEDGVPALDDRDSSEARESSPADVEMADGDDAEVGQRRRPKPSRIVDDEDDEEEDGDANGTNGANGLTAAAGSDED</sequence>
<feature type="compositionally biased region" description="Basic and acidic residues" evidence="4">
    <location>
        <begin position="968"/>
        <end position="1025"/>
    </location>
</feature>
<accession>A0A2K1QKX5</accession>
<dbReference type="GO" id="GO:0000993">
    <property type="term" value="F:RNA polymerase II complex binding"/>
    <property type="evidence" value="ECO:0007669"/>
    <property type="project" value="TreeGrafter"/>
</dbReference>
<protein>
    <recommendedName>
        <fullName evidence="7">Tetratricopeptide repeat protein 1</fullName>
    </recommendedName>
</protein>
<dbReference type="FunCoup" id="A0A2K1QKX5">
    <property type="interactions" value="913"/>
</dbReference>
<dbReference type="PANTHER" id="PTHR14027:SF2">
    <property type="entry name" value="RNA POLYMERASE-ASSOCIATED PROTEIN CTR9 HOMOLOG"/>
    <property type="match status" value="1"/>
</dbReference>
<dbReference type="SMART" id="SM00028">
    <property type="entry name" value="TPR"/>
    <property type="match status" value="10"/>
</dbReference>
<dbReference type="EMBL" id="NKHZ01000070">
    <property type="protein sequence ID" value="PNS15530.1"/>
    <property type="molecule type" value="Genomic_DNA"/>
</dbReference>
<evidence type="ECO:0000256" key="2">
    <source>
        <dbReference type="ARBA" id="ARBA00022803"/>
    </source>
</evidence>
<evidence type="ECO:0008006" key="7">
    <source>
        <dbReference type="Google" id="ProtNLM"/>
    </source>
</evidence>
<dbReference type="OrthoDB" id="343875at2759"/>
<dbReference type="AlphaFoldDB" id="A0A2K1QKX5"/>
<keyword evidence="6" id="KW-1185">Reference proteome</keyword>
<evidence type="ECO:0000256" key="3">
    <source>
        <dbReference type="PROSITE-ProRule" id="PRU00339"/>
    </source>
</evidence>